<evidence type="ECO:0000256" key="3">
    <source>
        <dbReference type="ARBA" id="ARBA00023002"/>
    </source>
</evidence>
<sequence length="523" mass="59641">MTILGVLVLTVAVVVFFLMLRTGRRAGSLPPGPPTIPLFGNLLQIPKASPHYRFTEWANKYGGIYSLKLGPGIAIVLTDPRLIKQLIDKKGSIYSDRPKSYVGNELITGGNHVLLMHYSDRWRRFRKLMQHQFNEGRVERDHVQLIEAEAVQMMHDFMMDPQEMNWHPKRFSNSVAMSLIYGIRTRNTRTKHMRDLYRIMEDWSRVMETGATPPVDLIPWLKYLPQSLWGNWKNRAKDVGRGMDELYKELADRVRQRRANGTRAGCLMDHVLDQQPNTDFGQAEFAFFGGTILEGGSDTSSSMILAFIQAMIKYPHIQKKAQLEIDCVTNSERSPVWGDYSDLPYVVQVVKETMRWRPVTPLSVPHATIADDEIDGFKIPKGSTVIINVWGLHNSPRHSKQSPPSQFDPDRYDGRTKLASEFAASADYAARDHYGYGAGRRLCPGIHVAERNLFIGIAKLLWAFEFREKSGHVIDVDPRTGYSEGFLHCAKPFQCDVKVRDGRGEVILKEFERAGNVMARYEE</sequence>
<dbReference type="Pfam" id="PF00067">
    <property type="entry name" value="p450"/>
    <property type="match status" value="1"/>
</dbReference>
<dbReference type="PANTHER" id="PTHR46300">
    <property type="entry name" value="P450, PUTATIVE (EUROFUNG)-RELATED-RELATED"/>
    <property type="match status" value="1"/>
</dbReference>
<reference evidence="7" key="1">
    <citation type="journal article" date="2021" name="Nat. Commun.">
        <title>Genetic determinants of endophytism in the Arabidopsis root mycobiome.</title>
        <authorList>
            <person name="Mesny F."/>
            <person name="Miyauchi S."/>
            <person name="Thiergart T."/>
            <person name="Pickel B."/>
            <person name="Atanasova L."/>
            <person name="Karlsson M."/>
            <person name="Huettel B."/>
            <person name="Barry K.W."/>
            <person name="Haridas S."/>
            <person name="Chen C."/>
            <person name="Bauer D."/>
            <person name="Andreopoulos W."/>
            <person name="Pangilinan J."/>
            <person name="LaButti K."/>
            <person name="Riley R."/>
            <person name="Lipzen A."/>
            <person name="Clum A."/>
            <person name="Drula E."/>
            <person name="Henrissat B."/>
            <person name="Kohler A."/>
            <person name="Grigoriev I.V."/>
            <person name="Martin F.M."/>
            <person name="Hacquard S."/>
        </authorList>
    </citation>
    <scope>NUCLEOTIDE SEQUENCE</scope>
    <source>
        <strain evidence="7">MPI-CAGE-CH-0243</strain>
    </source>
</reference>
<evidence type="ECO:0000256" key="1">
    <source>
        <dbReference type="ARBA" id="ARBA00010617"/>
    </source>
</evidence>
<dbReference type="InterPro" id="IPR050364">
    <property type="entry name" value="Cytochrome_P450_fung"/>
</dbReference>
<comment type="caution">
    <text evidence="7">The sequence shown here is derived from an EMBL/GenBank/DDBJ whole genome shotgun (WGS) entry which is preliminary data.</text>
</comment>
<protein>
    <submittedName>
        <fullName evidence="7">Cytochrome P450</fullName>
    </submittedName>
</protein>
<evidence type="ECO:0000313" key="7">
    <source>
        <dbReference type="EMBL" id="KAH7130812.1"/>
    </source>
</evidence>
<dbReference type="InterPro" id="IPR036396">
    <property type="entry name" value="Cyt_P450_sf"/>
</dbReference>
<comment type="cofactor">
    <cofactor evidence="6">
        <name>heme</name>
        <dbReference type="ChEBI" id="CHEBI:30413"/>
    </cofactor>
</comment>
<dbReference type="EMBL" id="JAGMWT010000004">
    <property type="protein sequence ID" value="KAH7130812.1"/>
    <property type="molecule type" value="Genomic_DNA"/>
</dbReference>
<keyword evidence="3" id="KW-0560">Oxidoreductase</keyword>
<dbReference type="CDD" id="cd11065">
    <property type="entry name" value="CYP64-like"/>
    <property type="match status" value="1"/>
</dbReference>
<evidence type="ECO:0000256" key="5">
    <source>
        <dbReference type="ARBA" id="ARBA00023033"/>
    </source>
</evidence>
<dbReference type="PANTHER" id="PTHR46300:SF2">
    <property type="entry name" value="CYTOCHROME P450 MONOOXYGENASE ALNH-RELATED"/>
    <property type="match status" value="1"/>
</dbReference>
<evidence type="ECO:0000256" key="4">
    <source>
        <dbReference type="ARBA" id="ARBA00023004"/>
    </source>
</evidence>
<evidence type="ECO:0000313" key="8">
    <source>
        <dbReference type="Proteomes" id="UP000700596"/>
    </source>
</evidence>
<dbReference type="SUPFAM" id="SSF48264">
    <property type="entry name" value="Cytochrome P450"/>
    <property type="match status" value="1"/>
</dbReference>
<dbReference type="PRINTS" id="PR00463">
    <property type="entry name" value="EP450I"/>
</dbReference>
<evidence type="ECO:0000256" key="6">
    <source>
        <dbReference type="PIRSR" id="PIRSR602401-1"/>
    </source>
</evidence>
<gene>
    <name evidence="7" type="ORF">B0J11DRAFT_524160</name>
</gene>
<proteinExistence type="inferred from homology"/>
<dbReference type="Gene3D" id="1.10.630.10">
    <property type="entry name" value="Cytochrome P450"/>
    <property type="match status" value="1"/>
</dbReference>
<keyword evidence="8" id="KW-1185">Reference proteome</keyword>
<dbReference type="Proteomes" id="UP000700596">
    <property type="component" value="Unassembled WGS sequence"/>
</dbReference>
<dbReference type="InterPro" id="IPR001128">
    <property type="entry name" value="Cyt_P450"/>
</dbReference>
<dbReference type="AlphaFoldDB" id="A0A9P9E586"/>
<dbReference type="OrthoDB" id="1103324at2759"/>
<dbReference type="GO" id="GO:0005506">
    <property type="term" value="F:iron ion binding"/>
    <property type="evidence" value="ECO:0007669"/>
    <property type="project" value="InterPro"/>
</dbReference>
<dbReference type="GO" id="GO:0020037">
    <property type="term" value="F:heme binding"/>
    <property type="evidence" value="ECO:0007669"/>
    <property type="project" value="InterPro"/>
</dbReference>
<feature type="binding site" description="axial binding residue" evidence="6">
    <location>
        <position position="443"/>
    </location>
    <ligand>
        <name>heme</name>
        <dbReference type="ChEBI" id="CHEBI:30413"/>
    </ligand>
    <ligandPart>
        <name>Fe</name>
        <dbReference type="ChEBI" id="CHEBI:18248"/>
    </ligandPart>
</feature>
<keyword evidence="6" id="KW-0349">Heme</keyword>
<name>A0A9P9E586_9PLEO</name>
<organism evidence="7 8">
    <name type="scientific">Dendryphion nanum</name>
    <dbReference type="NCBI Taxonomy" id="256645"/>
    <lineage>
        <taxon>Eukaryota</taxon>
        <taxon>Fungi</taxon>
        <taxon>Dikarya</taxon>
        <taxon>Ascomycota</taxon>
        <taxon>Pezizomycotina</taxon>
        <taxon>Dothideomycetes</taxon>
        <taxon>Pleosporomycetidae</taxon>
        <taxon>Pleosporales</taxon>
        <taxon>Torulaceae</taxon>
        <taxon>Dendryphion</taxon>
    </lineage>
</organism>
<evidence type="ECO:0000256" key="2">
    <source>
        <dbReference type="ARBA" id="ARBA00022723"/>
    </source>
</evidence>
<comment type="similarity">
    <text evidence="1">Belongs to the cytochrome P450 family.</text>
</comment>
<keyword evidence="2 6" id="KW-0479">Metal-binding</keyword>
<accession>A0A9P9E586</accession>
<keyword evidence="4 6" id="KW-0408">Iron</keyword>
<dbReference type="InterPro" id="IPR002401">
    <property type="entry name" value="Cyt_P450_E_grp-I"/>
</dbReference>
<dbReference type="GO" id="GO:0004497">
    <property type="term" value="F:monooxygenase activity"/>
    <property type="evidence" value="ECO:0007669"/>
    <property type="project" value="UniProtKB-KW"/>
</dbReference>
<keyword evidence="5" id="KW-0503">Monooxygenase</keyword>
<dbReference type="GO" id="GO:0016705">
    <property type="term" value="F:oxidoreductase activity, acting on paired donors, with incorporation or reduction of molecular oxygen"/>
    <property type="evidence" value="ECO:0007669"/>
    <property type="project" value="InterPro"/>
</dbReference>